<evidence type="ECO:0000256" key="4">
    <source>
        <dbReference type="ARBA" id="ARBA00022722"/>
    </source>
</evidence>
<dbReference type="AlphaFoldDB" id="A0A6I4P1C4"/>
<keyword evidence="4 7" id="KW-0540">Nuclease</keyword>
<evidence type="ECO:0000256" key="5">
    <source>
        <dbReference type="ARBA" id="ARBA00022801"/>
    </source>
</evidence>
<comment type="caution">
    <text evidence="10">The sequence shown here is derived from an EMBL/GenBank/DDBJ whole genome shotgun (WGS) entry which is preliminary data.</text>
</comment>
<evidence type="ECO:0000256" key="2">
    <source>
        <dbReference type="ARBA" id="ARBA00011322"/>
    </source>
</evidence>
<keyword evidence="11" id="KW-1185">Reference proteome</keyword>
<accession>A0A6I4P1C4</accession>
<gene>
    <name evidence="7 10" type="primary">sbcD</name>
    <name evidence="10" type="ORF">GB864_12335</name>
</gene>
<keyword evidence="7" id="KW-0255">Endonuclease</keyword>
<keyword evidence="5 7" id="KW-0378">Hydrolase</keyword>
<evidence type="ECO:0000313" key="11">
    <source>
        <dbReference type="Proteomes" id="UP000438182"/>
    </source>
</evidence>
<dbReference type="InterPro" id="IPR041796">
    <property type="entry name" value="Mre11_N"/>
</dbReference>
<dbReference type="CDD" id="cd00840">
    <property type="entry name" value="MPP_Mre11_N"/>
    <property type="match status" value="1"/>
</dbReference>
<name>A0A6I4P1C4_9MICO</name>
<dbReference type="GO" id="GO:0006260">
    <property type="term" value="P:DNA replication"/>
    <property type="evidence" value="ECO:0007669"/>
    <property type="project" value="UniProtKB-KW"/>
</dbReference>
<evidence type="ECO:0000259" key="9">
    <source>
        <dbReference type="Pfam" id="PF12320"/>
    </source>
</evidence>
<evidence type="ECO:0000259" key="8">
    <source>
        <dbReference type="Pfam" id="PF00149"/>
    </source>
</evidence>
<feature type="domain" description="Calcineurin-like phosphoesterase" evidence="8">
    <location>
        <begin position="1"/>
        <end position="94"/>
    </location>
</feature>
<keyword evidence="7" id="KW-0233">DNA recombination</keyword>
<dbReference type="Proteomes" id="UP000438182">
    <property type="component" value="Unassembled WGS sequence"/>
</dbReference>
<protein>
    <recommendedName>
        <fullName evidence="3 7">Nuclease SbcCD subunit D</fullName>
    </recommendedName>
</protein>
<dbReference type="InterPro" id="IPR004593">
    <property type="entry name" value="SbcD"/>
</dbReference>
<dbReference type="Gene3D" id="3.60.21.10">
    <property type="match status" value="1"/>
</dbReference>
<organism evidence="10 11">
    <name type="scientific">Agromyces seonyuensis</name>
    <dbReference type="NCBI Taxonomy" id="2662446"/>
    <lineage>
        <taxon>Bacteria</taxon>
        <taxon>Bacillati</taxon>
        <taxon>Actinomycetota</taxon>
        <taxon>Actinomycetes</taxon>
        <taxon>Micrococcales</taxon>
        <taxon>Microbacteriaceae</taxon>
        <taxon>Agromyces</taxon>
    </lineage>
</organism>
<dbReference type="NCBIfam" id="TIGR00619">
    <property type="entry name" value="sbcd"/>
    <property type="match status" value="1"/>
</dbReference>
<evidence type="ECO:0000256" key="3">
    <source>
        <dbReference type="ARBA" id="ARBA00013365"/>
    </source>
</evidence>
<sequence length="385" mass="41111">MRILHTSDWHIGRTFHGHSTLAHLEQVLGAIVEATRANSVDVVVIAGDVFDTATPSGDALKLFSRTLGELRAAGALVVVTSGNHDSPARLGFQSEFAAAAGIHVITDAGALDRPVVIDDEHGPVRLYGIPYLAPSLVQHRWPEATLKTQEQVIGFALDRIRDDLAVHPARSVVIAHCFAAGVAPSGDDVEREIRVGTLDVVPTSAFDGIDYTALGHIHGRSTLAEGIRYSGAPLHYSFSEAGKPRGAWLVELDASGLASVDWLELPVPRRLSVLTGTLAELLADPALDERTLDWVHAVLTDNTRPIDAMRKLQTRFPFCANLDYQPAEVAETVGASYAERVKAKSDDEVIGAFLSHVRNGDGPSAAESELIAAVIADLAAEEVSA</sequence>
<keyword evidence="6 7" id="KW-0269">Exonuclease</keyword>
<dbReference type="GO" id="GO:0008408">
    <property type="term" value="F:3'-5' exonuclease activity"/>
    <property type="evidence" value="ECO:0007669"/>
    <property type="project" value="InterPro"/>
</dbReference>
<dbReference type="InterPro" id="IPR026843">
    <property type="entry name" value="SbcD_C"/>
</dbReference>
<dbReference type="InterPro" id="IPR029052">
    <property type="entry name" value="Metallo-depent_PP-like"/>
</dbReference>
<proteinExistence type="inferred from homology"/>
<dbReference type="SUPFAM" id="SSF56300">
    <property type="entry name" value="Metallo-dependent phosphatases"/>
    <property type="match status" value="1"/>
</dbReference>
<evidence type="ECO:0000256" key="6">
    <source>
        <dbReference type="ARBA" id="ARBA00022839"/>
    </source>
</evidence>
<dbReference type="RefSeq" id="WP_160425489.1">
    <property type="nucleotide sequence ID" value="NZ_WSTA01000056.1"/>
</dbReference>
<reference evidence="10 11" key="1">
    <citation type="submission" date="2019-12" db="EMBL/GenBank/DDBJ databases">
        <authorList>
            <person name="Kim Y.S."/>
        </authorList>
    </citation>
    <scope>NUCLEOTIDE SEQUENCE [LARGE SCALE GENOMIC DNA]</scope>
    <source>
        <strain evidence="10 11">MMS17-SY077</strain>
    </source>
</reference>
<evidence type="ECO:0000256" key="1">
    <source>
        <dbReference type="ARBA" id="ARBA00010555"/>
    </source>
</evidence>
<keyword evidence="7" id="KW-0235">DNA replication</keyword>
<dbReference type="Pfam" id="PF00149">
    <property type="entry name" value="Metallophos"/>
    <property type="match status" value="1"/>
</dbReference>
<dbReference type="GO" id="GO:0006310">
    <property type="term" value="P:DNA recombination"/>
    <property type="evidence" value="ECO:0007669"/>
    <property type="project" value="UniProtKB-KW"/>
</dbReference>
<dbReference type="InterPro" id="IPR004843">
    <property type="entry name" value="Calcineurin-like_PHP"/>
</dbReference>
<dbReference type="Pfam" id="PF12320">
    <property type="entry name" value="SbcD_C"/>
    <property type="match status" value="1"/>
</dbReference>
<comment type="subunit">
    <text evidence="2 7">Heterodimer of SbcC and SbcD.</text>
</comment>
<feature type="domain" description="Nuclease SbcCD subunit D C-terminal" evidence="9">
    <location>
        <begin position="268"/>
        <end position="356"/>
    </location>
</feature>
<dbReference type="InterPro" id="IPR050535">
    <property type="entry name" value="DNA_Repair-Maintenance_Comp"/>
</dbReference>
<evidence type="ECO:0000313" key="10">
    <source>
        <dbReference type="EMBL" id="MWB99332.1"/>
    </source>
</evidence>
<comment type="function">
    <text evidence="7">SbcCD cleaves DNA hairpin structures. These structures can inhibit DNA replication and are intermediates in certain DNA recombination reactions. The complex acts as a 3'-&gt;5' double strand exonuclease that can open hairpins. It also has a 5' single-strand endonuclease activity.</text>
</comment>
<dbReference type="PANTHER" id="PTHR30337:SF0">
    <property type="entry name" value="NUCLEASE SBCCD SUBUNIT D"/>
    <property type="match status" value="1"/>
</dbReference>
<dbReference type="PANTHER" id="PTHR30337">
    <property type="entry name" value="COMPONENT OF ATP-DEPENDENT DSDNA EXONUCLEASE"/>
    <property type="match status" value="1"/>
</dbReference>
<evidence type="ECO:0000256" key="7">
    <source>
        <dbReference type="RuleBase" id="RU363069"/>
    </source>
</evidence>
<comment type="similarity">
    <text evidence="1 7">Belongs to the SbcD family.</text>
</comment>
<dbReference type="GO" id="GO:0004519">
    <property type="term" value="F:endonuclease activity"/>
    <property type="evidence" value="ECO:0007669"/>
    <property type="project" value="UniProtKB-KW"/>
</dbReference>
<dbReference type="EMBL" id="WSTA01000056">
    <property type="protein sequence ID" value="MWB99332.1"/>
    <property type="molecule type" value="Genomic_DNA"/>
</dbReference>